<evidence type="ECO:0000256" key="5">
    <source>
        <dbReference type="ARBA" id="ARBA00022679"/>
    </source>
</evidence>
<keyword evidence="3" id="KW-0723">Serine/threonine-protein kinase</keyword>
<feature type="compositionally biased region" description="Polar residues" evidence="13">
    <location>
        <begin position="542"/>
        <end position="551"/>
    </location>
</feature>
<feature type="compositionally biased region" description="Basic and acidic residues" evidence="13">
    <location>
        <begin position="696"/>
        <end position="721"/>
    </location>
</feature>
<keyword evidence="8 11" id="KW-0067">ATP-binding</keyword>
<feature type="domain" description="UVR" evidence="15">
    <location>
        <begin position="893"/>
        <end position="928"/>
    </location>
</feature>
<feature type="coiled-coil region" evidence="12">
    <location>
        <begin position="1128"/>
        <end position="1199"/>
    </location>
</feature>
<evidence type="ECO:0000313" key="16">
    <source>
        <dbReference type="EMBL" id="NXY25224.1"/>
    </source>
</evidence>
<sequence length="1253" mass="144768">MSFFNFRKIFKLGGEKKKKQYEHVKRDLNPEEFWEIIGELGDGAFGKVFKAQNKETKVLAAAKVIDTKSEEELEDYMVEIDILASCDHPNIVKLLDAFYYENNLWILIEFCAGGAVDAVMLELERPLTEPQIKVVCRQTLEALNYLHENKIIHRDLKAGNILFTLDGDIKLADFGVSAKNTRTIQRRDSFIGTPYWMAPEVVMCETSKDRPYDYKADIWSLGITLIEMAQIEPPHHELNPMRVLLKIAKSDPPTLAQPSKWSSDFKDFLKKCLEKNVDARWSATQLLQHPFVTVTSNKPIRELIAEAKAEVTEEVEDGKDEDEEEETENSLQLPAEKRASSDLSIASSEEDKLSQNASVLESLSEKTESNAVEDKASTIFPEDKTTGDEPEDIKFRKTADNIRDTPVSGVKVQNGSVPTGEDEQGKTVPAEKSTESLEKTHEETEPQKEGKELDVEIKNEPDLQIQRENSMANEQTEDDKLKVVSTTENSVETEEGISKETVEKDEENRKDLVEGEEEKVPAENRDTEQEEDKDEVQKEAVTDTTTETLPNATVKVSDEEKELIKHGIDNIKEIGGIAETPTSDGDKIPELEDKPVESQAKQVHEIISSEETLSESQDKVIEVDKKLAESENEDIGGVNSTEETKIKDSGKDVVDQKAIQNKPEDISDKLVDKLTGMDQNSGECRPENIQENNIQVDKDHLEVTSDEIMKNKLRDTVREQTGDSEVAPVPSISISTEENEKVKTDNQGNAETLQQLESESLKENDADSGTGSTADNSSIDLNLSISSFLSKNKETGSISLQETRRQKKTLKKTRKFVVDGVEVSVTTSKIVTENDSKSEEMRFLRRQELRELRLLQKEEQRAQQQLSNKLLQQREQMFRRFEQEMTGKKRQYDQEIENLEKQQKQTIERLEQEHTNRLRDEAKRIKAEQEKELSKFQNVLKNKKKEVLCEVEKAPKELRKELMKRKKEELAQSQHAQEQEFVQKQQQELDASLKKIIQQQKTELATIERDCLNNKQQLMRAREAAIWELEERHLQEKHQLLKQQLKDQYFMQRHQLLKRHEKETEQMQRYNQRLIEELKNKQTQERARLPKIQRSEAKTRMAMFKKSLRINSLASPDQDREKIKQFAVQEEKRQKNERLAQHQKHENQMRDLQLQCEANIRELHQLQNEKCHLLVEHETQKLKELDEEHSQELKEWREKLRPRKKMLEEEFARKLQEQEVFFKMTGESECLNPSTQSRISKFYPIPSLHSTGS</sequence>
<evidence type="ECO:0000256" key="4">
    <source>
        <dbReference type="ARBA" id="ARBA00022553"/>
    </source>
</evidence>
<feature type="compositionally biased region" description="Polar residues" evidence="13">
    <location>
        <begin position="745"/>
        <end position="758"/>
    </location>
</feature>
<feature type="compositionally biased region" description="Basic and acidic residues" evidence="13">
    <location>
        <begin position="363"/>
        <end position="403"/>
    </location>
</feature>
<dbReference type="Proteomes" id="UP000658642">
    <property type="component" value="Unassembled WGS sequence"/>
</dbReference>
<dbReference type="PROSITE" id="PS50011">
    <property type="entry name" value="PROTEIN_KINASE_DOM"/>
    <property type="match status" value="1"/>
</dbReference>
<evidence type="ECO:0000256" key="7">
    <source>
        <dbReference type="ARBA" id="ARBA00022777"/>
    </source>
</evidence>
<keyword evidence="17" id="KW-1185">Reference proteome</keyword>
<dbReference type="Pfam" id="PF00069">
    <property type="entry name" value="Pkinase"/>
    <property type="match status" value="1"/>
</dbReference>
<dbReference type="InterPro" id="IPR000719">
    <property type="entry name" value="Prot_kinase_dom"/>
</dbReference>
<dbReference type="CDD" id="cd06643">
    <property type="entry name" value="STKc_SLK"/>
    <property type="match status" value="1"/>
</dbReference>
<name>A0A852PCT0_9PASS</name>
<evidence type="ECO:0000256" key="2">
    <source>
        <dbReference type="ARBA" id="ARBA00012513"/>
    </source>
</evidence>
<dbReference type="GO" id="GO:0004674">
    <property type="term" value="F:protein serine/threonine kinase activity"/>
    <property type="evidence" value="ECO:0007669"/>
    <property type="project" value="UniProtKB-KW"/>
</dbReference>
<evidence type="ECO:0000256" key="8">
    <source>
        <dbReference type="ARBA" id="ARBA00022840"/>
    </source>
</evidence>
<evidence type="ECO:0000256" key="10">
    <source>
        <dbReference type="ARBA" id="ARBA00048679"/>
    </source>
</evidence>
<protein>
    <recommendedName>
        <fullName evidence="2">non-specific serine/threonine protein kinase</fullName>
        <ecNumber evidence="2">2.7.11.1</ecNumber>
    </recommendedName>
</protein>
<feature type="compositionally biased region" description="Acidic residues" evidence="13">
    <location>
        <begin position="312"/>
        <end position="328"/>
    </location>
</feature>
<evidence type="ECO:0000256" key="11">
    <source>
        <dbReference type="PROSITE-ProRule" id="PRU10141"/>
    </source>
</evidence>
<keyword evidence="7 16" id="KW-0418">Kinase</keyword>
<organism evidence="16 17">
    <name type="scientific">Atrichornis clamosus</name>
    <dbReference type="NCBI Taxonomy" id="449594"/>
    <lineage>
        <taxon>Eukaryota</taxon>
        <taxon>Metazoa</taxon>
        <taxon>Chordata</taxon>
        <taxon>Craniata</taxon>
        <taxon>Vertebrata</taxon>
        <taxon>Euteleostomi</taxon>
        <taxon>Archelosauria</taxon>
        <taxon>Archosauria</taxon>
        <taxon>Dinosauria</taxon>
        <taxon>Saurischia</taxon>
        <taxon>Theropoda</taxon>
        <taxon>Coelurosauria</taxon>
        <taxon>Aves</taxon>
        <taxon>Neognathae</taxon>
        <taxon>Neoaves</taxon>
        <taxon>Telluraves</taxon>
        <taxon>Australaves</taxon>
        <taxon>Passeriformes</taxon>
        <taxon>Menuridae</taxon>
        <taxon>Atrichornis</taxon>
    </lineage>
</organism>
<proteinExistence type="inferred from homology"/>
<feature type="coiled-coil region" evidence="12">
    <location>
        <begin position="1053"/>
        <end position="1087"/>
    </location>
</feature>
<dbReference type="InterPro" id="IPR051585">
    <property type="entry name" value="STE20_Ser/Thr_Kinases"/>
</dbReference>
<comment type="caution">
    <text evidence="16">The sequence shown here is derived from an EMBL/GenBank/DDBJ whole genome shotgun (WGS) entry which is preliminary data.</text>
</comment>
<feature type="coiled-coil region" evidence="12">
    <location>
        <begin position="845"/>
        <end position="980"/>
    </location>
</feature>
<feature type="compositionally biased region" description="Basic and acidic residues" evidence="13">
    <location>
        <begin position="432"/>
        <end position="461"/>
    </location>
</feature>
<keyword evidence="4" id="KW-0597">Phosphoprotein</keyword>
<evidence type="ECO:0000259" key="14">
    <source>
        <dbReference type="PROSITE" id="PS50011"/>
    </source>
</evidence>
<evidence type="ECO:0000256" key="3">
    <source>
        <dbReference type="ARBA" id="ARBA00022527"/>
    </source>
</evidence>
<dbReference type="InterPro" id="IPR008271">
    <property type="entry name" value="Ser/Thr_kinase_AS"/>
</dbReference>
<dbReference type="Pfam" id="PF12474">
    <property type="entry name" value="PKK"/>
    <property type="match status" value="2"/>
</dbReference>
<feature type="region of interest" description="Disordered" evidence="13">
    <location>
        <begin position="575"/>
        <end position="599"/>
    </location>
</feature>
<accession>A0A852PCT0</accession>
<dbReference type="Gene3D" id="3.30.200.20">
    <property type="entry name" value="Phosphorylase Kinase, domain 1"/>
    <property type="match status" value="1"/>
</dbReference>
<dbReference type="InterPro" id="IPR017441">
    <property type="entry name" value="Protein_kinase_ATP_BS"/>
</dbReference>
<dbReference type="GO" id="GO:0005524">
    <property type="term" value="F:ATP binding"/>
    <property type="evidence" value="ECO:0007669"/>
    <property type="project" value="UniProtKB-UniRule"/>
</dbReference>
<evidence type="ECO:0000256" key="1">
    <source>
        <dbReference type="ARBA" id="ARBA00008874"/>
    </source>
</evidence>
<dbReference type="FunFam" id="1.10.510.10:FF:000081">
    <property type="entry name" value="STE20-like serine/threonine-protein kinase"/>
    <property type="match status" value="1"/>
</dbReference>
<keyword evidence="5" id="KW-0808">Transferase</keyword>
<feature type="region of interest" description="Disordered" evidence="13">
    <location>
        <begin position="629"/>
        <end position="652"/>
    </location>
</feature>
<dbReference type="Gene3D" id="1.10.510.10">
    <property type="entry name" value="Transferase(Phosphotransferase) domain 1"/>
    <property type="match status" value="1"/>
</dbReference>
<dbReference type="OrthoDB" id="10027016at2759"/>
<evidence type="ECO:0000256" key="6">
    <source>
        <dbReference type="ARBA" id="ARBA00022741"/>
    </source>
</evidence>
<evidence type="ECO:0000313" key="17">
    <source>
        <dbReference type="Proteomes" id="UP000658642"/>
    </source>
</evidence>
<dbReference type="PROSITE" id="PS00107">
    <property type="entry name" value="PROTEIN_KINASE_ATP"/>
    <property type="match status" value="1"/>
</dbReference>
<feature type="region of interest" description="Disordered" evidence="13">
    <location>
        <begin position="311"/>
        <end position="558"/>
    </location>
</feature>
<gene>
    <name evidence="16" type="primary">Slk</name>
    <name evidence="16" type="ORF">ATRCLA_R02526</name>
</gene>
<dbReference type="AlphaFoldDB" id="A0A852PCT0"/>
<feature type="domain" description="Protein kinase" evidence="14">
    <location>
        <begin position="34"/>
        <end position="292"/>
    </location>
</feature>
<feature type="non-terminal residue" evidence="16">
    <location>
        <position position="1"/>
    </location>
</feature>
<dbReference type="InterPro" id="IPR011009">
    <property type="entry name" value="Kinase-like_dom_sf"/>
</dbReference>
<feature type="compositionally biased region" description="Basic and acidic residues" evidence="13">
    <location>
        <begin position="496"/>
        <end position="527"/>
    </location>
</feature>
<keyword evidence="6 11" id="KW-0547">Nucleotide-binding</keyword>
<evidence type="ECO:0000256" key="9">
    <source>
        <dbReference type="ARBA" id="ARBA00047899"/>
    </source>
</evidence>
<keyword evidence="12" id="KW-0175">Coiled coil</keyword>
<feature type="compositionally biased region" description="Basic and acidic residues" evidence="13">
    <location>
        <begin position="584"/>
        <end position="596"/>
    </location>
</feature>
<dbReference type="PROSITE" id="PS00108">
    <property type="entry name" value="PROTEIN_KINASE_ST"/>
    <property type="match status" value="1"/>
</dbReference>
<dbReference type="EC" id="2.7.11.1" evidence="2"/>
<comment type="catalytic activity">
    <reaction evidence="10">
        <text>L-seryl-[protein] + ATP = O-phospho-L-seryl-[protein] + ADP + H(+)</text>
        <dbReference type="Rhea" id="RHEA:17989"/>
        <dbReference type="Rhea" id="RHEA-COMP:9863"/>
        <dbReference type="Rhea" id="RHEA-COMP:11604"/>
        <dbReference type="ChEBI" id="CHEBI:15378"/>
        <dbReference type="ChEBI" id="CHEBI:29999"/>
        <dbReference type="ChEBI" id="CHEBI:30616"/>
        <dbReference type="ChEBI" id="CHEBI:83421"/>
        <dbReference type="ChEBI" id="CHEBI:456216"/>
        <dbReference type="EC" id="2.7.11.1"/>
    </reaction>
</comment>
<reference evidence="16" key="1">
    <citation type="submission" date="2020-02" db="EMBL/GenBank/DDBJ databases">
        <title>Bird 10,000 Genomes (B10K) Project - Family phase.</title>
        <authorList>
            <person name="Zhang G."/>
        </authorList>
    </citation>
    <scope>NUCLEOTIDE SEQUENCE</scope>
    <source>
        <strain evidence="16">B10K-DU-029-61</strain>
        <tissue evidence="16">Blood</tissue>
    </source>
</reference>
<comment type="catalytic activity">
    <reaction evidence="9">
        <text>L-threonyl-[protein] + ATP = O-phospho-L-threonyl-[protein] + ADP + H(+)</text>
        <dbReference type="Rhea" id="RHEA:46608"/>
        <dbReference type="Rhea" id="RHEA-COMP:11060"/>
        <dbReference type="Rhea" id="RHEA-COMP:11605"/>
        <dbReference type="ChEBI" id="CHEBI:15378"/>
        <dbReference type="ChEBI" id="CHEBI:30013"/>
        <dbReference type="ChEBI" id="CHEBI:30616"/>
        <dbReference type="ChEBI" id="CHEBI:61977"/>
        <dbReference type="ChEBI" id="CHEBI:456216"/>
        <dbReference type="EC" id="2.7.11.1"/>
    </reaction>
</comment>
<dbReference type="PANTHER" id="PTHR46538">
    <property type="entry name" value="PROTEIN KINASE DOMAIN-CONTAINING PROTEIN"/>
    <property type="match status" value="1"/>
</dbReference>
<dbReference type="FunFam" id="3.30.200.20:FF:000120">
    <property type="entry name" value="STE20-like serine/threonine-protein kinase"/>
    <property type="match status" value="1"/>
</dbReference>
<dbReference type="PANTHER" id="PTHR46538:SF1">
    <property type="entry name" value="NON-SPECIFIC SERINE_THREONINE PROTEIN KINASE"/>
    <property type="match status" value="1"/>
</dbReference>
<dbReference type="InterPro" id="IPR001943">
    <property type="entry name" value="UVR_dom"/>
</dbReference>
<evidence type="ECO:0000256" key="13">
    <source>
        <dbReference type="SAM" id="MobiDB-lite"/>
    </source>
</evidence>
<evidence type="ECO:0000256" key="12">
    <source>
        <dbReference type="SAM" id="Coils"/>
    </source>
</evidence>
<dbReference type="PROSITE" id="PS50151">
    <property type="entry name" value="UVR"/>
    <property type="match status" value="1"/>
</dbReference>
<evidence type="ECO:0000259" key="15">
    <source>
        <dbReference type="PROSITE" id="PS50151"/>
    </source>
</evidence>
<feature type="compositionally biased region" description="Basic and acidic residues" evidence="13">
    <location>
        <begin position="642"/>
        <end position="652"/>
    </location>
</feature>
<comment type="similarity">
    <text evidence="1">Belongs to the protein kinase superfamily. STE Ser/Thr protein kinase family. STE20 subfamily.</text>
</comment>
<feature type="region of interest" description="Disordered" evidence="13">
    <location>
        <begin position="676"/>
        <end position="779"/>
    </location>
</feature>
<dbReference type="SMART" id="SM00220">
    <property type="entry name" value="S_TKc"/>
    <property type="match status" value="1"/>
</dbReference>
<dbReference type="EMBL" id="WBMZ01015478">
    <property type="protein sequence ID" value="NXY25224.1"/>
    <property type="molecule type" value="Genomic_DNA"/>
</dbReference>
<dbReference type="SUPFAM" id="SSF56112">
    <property type="entry name" value="Protein kinase-like (PK-like)"/>
    <property type="match status" value="1"/>
</dbReference>
<feature type="non-terminal residue" evidence="16">
    <location>
        <position position="1253"/>
    </location>
</feature>
<dbReference type="InterPro" id="IPR022165">
    <property type="entry name" value="PKK"/>
</dbReference>
<feature type="binding site" evidence="11">
    <location>
        <position position="63"/>
    </location>
    <ligand>
        <name>ATP</name>
        <dbReference type="ChEBI" id="CHEBI:30616"/>
    </ligand>
</feature>